<protein>
    <recommendedName>
        <fullName evidence="3">Bacterial Ig-like domain-containing protein</fullName>
    </recommendedName>
</protein>
<keyword evidence="2" id="KW-0732">Signal</keyword>
<feature type="domain" description="Bacterial Ig-like" evidence="3">
    <location>
        <begin position="518"/>
        <end position="585"/>
    </location>
</feature>
<feature type="compositionally biased region" description="Low complexity" evidence="1">
    <location>
        <begin position="411"/>
        <end position="486"/>
    </location>
</feature>
<organism evidence="4 5">
    <name type="scientific">Rathayibacter festucae</name>
    <dbReference type="NCBI Taxonomy" id="110937"/>
    <lineage>
        <taxon>Bacteria</taxon>
        <taxon>Bacillati</taxon>
        <taxon>Actinomycetota</taxon>
        <taxon>Actinomycetes</taxon>
        <taxon>Micrococcales</taxon>
        <taxon>Microbacteriaceae</taxon>
        <taxon>Rathayibacter</taxon>
    </lineage>
</organism>
<evidence type="ECO:0000256" key="2">
    <source>
        <dbReference type="SAM" id="SignalP"/>
    </source>
</evidence>
<dbReference type="SUPFAM" id="SSF51126">
    <property type="entry name" value="Pectin lyase-like"/>
    <property type="match status" value="1"/>
</dbReference>
<evidence type="ECO:0000256" key="1">
    <source>
        <dbReference type="SAM" id="MobiDB-lite"/>
    </source>
</evidence>
<dbReference type="Proteomes" id="UP000464597">
    <property type="component" value="Chromosome"/>
</dbReference>
<feature type="region of interest" description="Disordered" evidence="1">
    <location>
        <begin position="411"/>
        <end position="498"/>
    </location>
</feature>
<evidence type="ECO:0000313" key="5">
    <source>
        <dbReference type="Proteomes" id="UP000464597"/>
    </source>
</evidence>
<dbReference type="EMBL" id="CP047180">
    <property type="protein sequence ID" value="QHC62890.1"/>
    <property type="molecule type" value="Genomic_DNA"/>
</dbReference>
<sequence>MSRITSATPSTRRTRALLRSLAVTAAVGIAVSGASFQIAPAASAAPASAASTFGPDGTHYPSDTPDIRSALPAGTTVVDVAASGPAIRAALDALTPGQIAAGAVVRVAPGRIDDLSALDGYTNAGPLKVLITARDGFESVTGGSWMLKGVTGITLMRFDIGSIDVKGATHSSFAWLRIANNWIGLAASSGIPVRDVELLEIVEPESKLKSGDSAQIKAYAPNTVSDVLVAGDYIAPSYYLDKQYGGGANPARPHTDSLQIEGAGITGQVTVRDTAVFSSNNSAVIVGGVKNVLFDHALIVGGDVAAGRYPFLQGGAGYPGAVNGKGSVSAIQGKGGGNVDATDSIFTGSLQPAWNAVSGSRTTLTGKVARSGGFSVDTALSALTPAGLDALAPRPTTAYLAGAWDHVTVSGGTTSSSAKAATRSVAPAPAASAAPKTTPAPKTTAAPKAATPAPAAPTTAPKATTAPTATAAPAPAATRAPAAAKPAPKKPAVDRTAPTVAITSPRTGTVLGGTTTATVTAMDDTVVSRVTFLLGGTEVGDAAQNVDGTWSLTTSTAGKHGTFPLTARATDAAGNSTVSAPVTVTLK</sequence>
<dbReference type="Gene3D" id="2.60.40.10">
    <property type="entry name" value="Immunoglobulins"/>
    <property type="match status" value="1"/>
</dbReference>
<keyword evidence="5" id="KW-1185">Reference proteome</keyword>
<dbReference type="InterPro" id="IPR044016">
    <property type="entry name" value="Big_13"/>
</dbReference>
<reference evidence="5" key="1">
    <citation type="submission" date="2019-12" db="EMBL/GenBank/DDBJ databases">
        <title>Complete and draft genome sequences of new strains and members of some known species of the genus Rathayibacter isolated from plants.</title>
        <authorList>
            <person name="Tarlachkov S.V."/>
            <person name="Starodumova I.P."/>
            <person name="Dorofeeva L.V."/>
            <person name="Prisyazhnaya N.V."/>
            <person name="Leyn S."/>
            <person name="Zlamal J."/>
            <person name="Elan M."/>
            <person name="Osterman A.L."/>
            <person name="Nadler S."/>
            <person name="Subbotin S.A."/>
            <person name="Evtushenko L.I."/>
        </authorList>
    </citation>
    <scope>NUCLEOTIDE SEQUENCE [LARGE SCALE GENOMIC DNA]</scope>
    <source>
        <strain evidence="5">VKM Ac-2802</strain>
    </source>
</reference>
<feature type="chain" id="PRO_5045658763" description="Bacterial Ig-like domain-containing protein" evidence="2">
    <location>
        <begin position="45"/>
        <end position="587"/>
    </location>
</feature>
<dbReference type="RefSeq" id="WP_159422815.1">
    <property type="nucleotide sequence ID" value="NZ_CP047180.1"/>
</dbReference>
<evidence type="ECO:0000259" key="3">
    <source>
        <dbReference type="Pfam" id="PF19077"/>
    </source>
</evidence>
<dbReference type="Pfam" id="PF19077">
    <property type="entry name" value="Big_13"/>
    <property type="match status" value="1"/>
</dbReference>
<accession>A0ABX6GZC6</accession>
<feature type="signal peptide" evidence="2">
    <location>
        <begin position="1"/>
        <end position="44"/>
    </location>
</feature>
<gene>
    <name evidence="4" type="ORF">GSU69_09485</name>
</gene>
<dbReference type="InterPro" id="IPR011050">
    <property type="entry name" value="Pectin_lyase_fold/virulence"/>
</dbReference>
<name>A0ABX6GZC6_9MICO</name>
<dbReference type="InterPro" id="IPR013783">
    <property type="entry name" value="Ig-like_fold"/>
</dbReference>
<proteinExistence type="predicted"/>
<evidence type="ECO:0000313" key="4">
    <source>
        <dbReference type="EMBL" id="QHC62890.1"/>
    </source>
</evidence>